<gene>
    <name evidence="1" type="ORF">ACFQMH_31035</name>
</gene>
<proteinExistence type="predicted"/>
<organism evidence="1 2">
    <name type="scientific">Streptomyces viridiviolaceus</name>
    <dbReference type="NCBI Taxonomy" id="68282"/>
    <lineage>
        <taxon>Bacteria</taxon>
        <taxon>Bacillati</taxon>
        <taxon>Actinomycetota</taxon>
        <taxon>Actinomycetes</taxon>
        <taxon>Kitasatosporales</taxon>
        <taxon>Streptomycetaceae</taxon>
        <taxon>Streptomyces</taxon>
    </lineage>
</organism>
<accession>A0ABW2EBH9</accession>
<keyword evidence="2" id="KW-1185">Reference proteome</keyword>
<protein>
    <submittedName>
        <fullName evidence="1">RRQRL motif-containing zinc-binding protein</fullName>
    </submittedName>
</protein>
<sequence length="140" mass="15715">MSSRSQETEDLVDVDLYDDGSFPQFRFGQAPAGLATRRQLRAMGLSPGGQEPAAQLIWRRGQRMAWLYRIDLAKPKRVPTLAQERALDRAMAARQSCPVCRRRYRYCLPLKTLGSCLECHDGTPADPCDYTTSPDHTLAA</sequence>
<dbReference type="NCBIfam" id="NF041638">
    <property type="entry name" value="QRL_CxxC_CxxC"/>
    <property type="match status" value="1"/>
</dbReference>
<dbReference type="Proteomes" id="UP001596409">
    <property type="component" value="Unassembled WGS sequence"/>
</dbReference>
<evidence type="ECO:0000313" key="1">
    <source>
        <dbReference type="EMBL" id="MFC7016055.1"/>
    </source>
</evidence>
<dbReference type="EMBL" id="JBHSYM010000073">
    <property type="protein sequence ID" value="MFC7016055.1"/>
    <property type="molecule type" value="Genomic_DNA"/>
</dbReference>
<name>A0ABW2EBH9_9ACTN</name>
<evidence type="ECO:0000313" key="2">
    <source>
        <dbReference type="Proteomes" id="UP001596409"/>
    </source>
</evidence>
<dbReference type="InterPro" id="IPR048142">
    <property type="entry name" value="QRL_CxxC_CxxC"/>
</dbReference>
<comment type="caution">
    <text evidence="1">The sequence shown here is derived from an EMBL/GenBank/DDBJ whole genome shotgun (WGS) entry which is preliminary data.</text>
</comment>
<reference evidence="2" key="1">
    <citation type="journal article" date="2019" name="Int. J. Syst. Evol. Microbiol.">
        <title>The Global Catalogue of Microorganisms (GCM) 10K type strain sequencing project: providing services to taxonomists for standard genome sequencing and annotation.</title>
        <authorList>
            <consortium name="The Broad Institute Genomics Platform"/>
            <consortium name="The Broad Institute Genome Sequencing Center for Infectious Disease"/>
            <person name="Wu L."/>
            <person name="Ma J."/>
        </authorList>
    </citation>
    <scope>NUCLEOTIDE SEQUENCE [LARGE SCALE GENOMIC DNA]</scope>
    <source>
        <strain evidence="2">JCM 4855</strain>
    </source>
</reference>
<dbReference type="RefSeq" id="WP_189878952.1">
    <property type="nucleotide sequence ID" value="NZ_BMWA01000030.1"/>
</dbReference>